<keyword evidence="1" id="KW-0812">Transmembrane</keyword>
<organism evidence="2 3">
    <name type="scientific">Salmonella phage S16</name>
    <name type="common">Salmonella phage vB_SenM-S16</name>
    <dbReference type="NCBI Taxonomy" id="1087482"/>
    <lineage>
        <taxon>Viruses</taxon>
        <taxon>Duplodnaviria</taxon>
        <taxon>Heunggongvirae</taxon>
        <taxon>Uroviricota</taxon>
        <taxon>Caudoviricetes</taxon>
        <taxon>Pantevenvirales</taxon>
        <taxon>Straboviridae</taxon>
        <taxon>Tevenvirinae</taxon>
        <taxon>Gelderlandvirus</taxon>
        <taxon>Gelderlandvirus s16</taxon>
    </lineage>
</organism>
<dbReference type="OrthoDB" id="28432at10239"/>
<dbReference type="RefSeq" id="YP_007501137.1">
    <property type="nucleotide sequence ID" value="NC_020416.1"/>
</dbReference>
<accession>M1EAF8</accession>
<evidence type="ECO:0000313" key="2">
    <source>
        <dbReference type="EMBL" id="AEO97060.1"/>
    </source>
</evidence>
<keyword evidence="1" id="KW-0472">Membrane</keyword>
<dbReference type="KEGG" id="vg:14675338"/>
<dbReference type="Proteomes" id="UP000011284">
    <property type="component" value="Segment"/>
</dbReference>
<keyword evidence="1" id="KW-1133">Transmembrane helix</keyword>
<feature type="transmembrane region" description="Helical" evidence="1">
    <location>
        <begin position="37"/>
        <end position="63"/>
    </location>
</feature>
<name>M1EAF8_BPS16</name>
<organismHost>
    <name type="scientific">Salmonella enterica</name>
    <name type="common">Salmonella choleraesuis</name>
    <dbReference type="NCBI Taxonomy" id="28901"/>
</organismHost>
<evidence type="ECO:0000256" key="1">
    <source>
        <dbReference type="SAM" id="Phobius"/>
    </source>
</evidence>
<reference evidence="2 3" key="1">
    <citation type="journal article" date="2013" name="Mol. Microbiol.">
        <title>Long tail fibres of the novel broad-host-range T-even bacteriophage S16 specifically recognize Salmonella OmpC.</title>
        <authorList>
            <person name="Marti R."/>
            <person name="Zurfluh K."/>
            <person name="Hagens S."/>
            <person name="Pianezzi J."/>
            <person name="Klumpp J."/>
            <person name="Loessner M.J."/>
        </authorList>
    </citation>
    <scope>NUCLEOTIDE SEQUENCE [LARGE SCALE GENOMIC DNA]</scope>
</reference>
<dbReference type="GeneID" id="14675338"/>
<protein>
    <submittedName>
        <fullName evidence="2">Uncharacterized protein</fullName>
    </submittedName>
</protein>
<proteinExistence type="predicted"/>
<sequence>MQINKGSWHYKLVTMNGSEIAPYSLCPYFWKGVWHAFLLLFAIFVVCFASWGIGADLAIWLFAQCGVILSSVEAFIPGLIIGWLILAVVFGILICIGNGIYSFREHRKERKEYKKWEAARNGAYAEQQPNIIFAFIKARKEKFCPHIEFMQEK</sequence>
<dbReference type="EMBL" id="HQ331142">
    <property type="protein sequence ID" value="AEO97060.1"/>
    <property type="molecule type" value="Genomic_DNA"/>
</dbReference>
<evidence type="ECO:0000313" key="3">
    <source>
        <dbReference type="Proteomes" id="UP000011284"/>
    </source>
</evidence>
<keyword evidence="3" id="KW-1185">Reference proteome</keyword>
<feature type="transmembrane region" description="Helical" evidence="1">
    <location>
        <begin position="75"/>
        <end position="101"/>
    </location>
</feature>